<accession>A0A2C9CJT7</accession>
<gene>
    <name evidence="1" type="ORF">KSMBR1_3383</name>
</gene>
<keyword evidence="2" id="KW-1185">Reference proteome</keyword>
<proteinExistence type="predicted"/>
<dbReference type="AlphaFoldDB" id="A0A2C9CJT7"/>
<reference evidence="2" key="1">
    <citation type="submission" date="2017-10" db="EMBL/GenBank/DDBJ databases">
        <authorList>
            <person name="Frank J."/>
        </authorList>
    </citation>
    <scope>NUCLEOTIDE SEQUENCE [LARGE SCALE GENOMIC DNA]</scope>
</reference>
<dbReference type="EMBL" id="LT934425">
    <property type="protein sequence ID" value="SOH05858.1"/>
    <property type="molecule type" value="Genomic_DNA"/>
</dbReference>
<organism evidence="1 2">
    <name type="scientific">Kuenenia stuttgartiensis</name>
    <dbReference type="NCBI Taxonomy" id="174633"/>
    <lineage>
        <taxon>Bacteria</taxon>
        <taxon>Pseudomonadati</taxon>
        <taxon>Planctomycetota</taxon>
        <taxon>Candidatus Brocadiia</taxon>
        <taxon>Candidatus Brocadiales</taxon>
        <taxon>Candidatus Brocadiaceae</taxon>
        <taxon>Candidatus Kuenenia</taxon>
    </lineage>
</organism>
<name>A0A2C9CJT7_KUEST</name>
<dbReference type="InterPro" id="IPR017853">
    <property type="entry name" value="GH"/>
</dbReference>
<protein>
    <submittedName>
        <fullName evidence="1">Uncharacterized protein</fullName>
    </submittedName>
</protein>
<dbReference type="Proteomes" id="UP000221734">
    <property type="component" value="Chromosome Kuenenia_stuttgartiensis_MBR1"/>
</dbReference>
<sequence>MEYFCLKTIRGFLFSDVHLILLTEMLLKFNIACMKFGASYFANRIVRHVKTDMEKMADDGCTFVVHTMSEHDVTYHSGNMSDIVKASHDAGLEVFLDPWGIGRVFGGESFSAFVKVYPHCRQKLNFAEGDMMIYKACLNVKTFRDYMTNWIELAAKTGTDGVFWDEPHLFFGEFTHLFGGRKKDVWGCVCNTCRDLFKQKYGYEMPLEFTGEVKAFRQSTIVDFLEYLANTASQKGLRNSVCLFPTTDPRYGIYEWEKVAMIKSMDIFGSDPYWYAYKKEVTEFVREISSAVLSLSLKHKKEPQIWIQGYRVPANREEEIMTAVDVAYNTGIHNIATWSFEGTDCMTYVRSDRPEIVWQNVRNAYLKYRKKHP</sequence>
<evidence type="ECO:0000313" key="2">
    <source>
        <dbReference type="Proteomes" id="UP000221734"/>
    </source>
</evidence>
<dbReference type="SUPFAM" id="SSF51445">
    <property type="entry name" value="(Trans)glycosidases"/>
    <property type="match status" value="1"/>
</dbReference>
<evidence type="ECO:0000313" key="1">
    <source>
        <dbReference type="EMBL" id="SOH05858.1"/>
    </source>
</evidence>
<dbReference type="KEGG" id="kst:KSMBR1_3383"/>